<dbReference type="Proteomes" id="UP000317238">
    <property type="component" value="Unassembled WGS sequence"/>
</dbReference>
<dbReference type="InterPro" id="IPR005255">
    <property type="entry name" value="PdxA_fam"/>
</dbReference>
<dbReference type="PANTHER" id="PTHR30004:SF6">
    <property type="entry name" value="D-THREONATE 4-PHOSPHATE DEHYDROGENASE"/>
    <property type="match status" value="1"/>
</dbReference>
<dbReference type="EMBL" id="SJPL01000001">
    <property type="protein sequence ID" value="TWT71830.1"/>
    <property type="molecule type" value="Genomic_DNA"/>
</dbReference>
<evidence type="ECO:0000313" key="4">
    <source>
        <dbReference type="EMBL" id="TWT71830.1"/>
    </source>
</evidence>
<dbReference type="GO" id="GO:0050570">
    <property type="term" value="F:4-hydroxythreonine-4-phosphate dehydrogenase activity"/>
    <property type="evidence" value="ECO:0007669"/>
    <property type="project" value="UniProtKB-EC"/>
</dbReference>
<proteinExistence type="predicted"/>
<keyword evidence="1" id="KW-0479">Metal-binding</keyword>
<dbReference type="PANTHER" id="PTHR30004">
    <property type="entry name" value="4-HYDROXYTHREONINE-4-PHOSPHATE DEHYDROGENASE"/>
    <property type="match status" value="1"/>
</dbReference>
<dbReference type="GO" id="GO:0046872">
    <property type="term" value="F:metal ion binding"/>
    <property type="evidence" value="ECO:0007669"/>
    <property type="project" value="UniProtKB-KW"/>
</dbReference>
<name>A0A5C5Y909_9PLAN</name>
<organism evidence="4 5">
    <name type="scientific">Crateriforma conspicua</name>
    <dbReference type="NCBI Taxonomy" id="2527996"/>
    <lineage>
        <taxon>Bacteria</taxon>
        <taxon>Pseudomonadati</taxon>
        <taxon>Planctomycetota</taxon>
        <taxon>Planctomycetia</taxon>
        <taxon>Planctomycetales</taxon>
        <taxon>Planctomycetaceae</taxon>
        <taxon>Crateriforma</taxon>
    </lineage>
</organism>
<dbReference type="Gene3D" id="3.40.718.10">
    <property type="entry name" value="Isopropylmalate Dehydrogenase"/>
    <property type="match status" value="1"/>
</dbReference>
<accession>A0A5C5Y909</accession>
<keyword evidence="2 4" id="KW-0560">Oxidoreductase</keyword>
<dbReference type="NCBIfam" id="TIGR00557">
    <property type="entry name" value="pdxA"/>
    <property type="match status" value="1"/>
</dbReference>
<reference evidence="4 5" key="1">
    <citation type="submission" date="2019-02" db="EMBL/GenBank/DDBJ databases">
        <title>Deep-cultivation of Planctomycetes and their phenomic and genomic characterization uncovers novel biology.</title>
        <authorList>
            <person name="Wiegand S."/>
            <person name="Jogler M."/>
            <person name="Boedeker C."/>
            <person name="Pinto D."/>
            <person name="Vollmers J."/>
            <person name="Rivas-Marin E."/>
            <person name="Kohn T."/>
            <person name="Peeters S.H."/>
            <person name="Heuer A."/>
            <person name="Rast P."/>
            <person name="Oberbeckmann S."/>
            <person name="Bunk B."/>
            <person name="Jeske O."/>
            <person name="Meyerdierks A."/>
            <person name="Storesund J.E."/>
            <person name="Kallscheuer N."/>
            <person name="Luecker S."/>
            <person name="Lage O.M."/>
            <person name="Pohl T."/>
            <person name="Merkel B.J."/>
            <person name="Hornburger P."/>
            <person name="Mueller R.-W."/>
            <person name="Bruemmer F."/>
            <person name="Labrenz M."/>
            <person name="Spormann A.M."/>
            <person name="Op Den Camp H."/>
            <person name="Overmann J."/>
            <person name="Amann R."/>
            <person name="Jetten M.S.M."/>
            <person name="Mascher T."/>
            <person name="Medema M.H."/>
            <person name="Devos D.P."/>
            <person name="Kaster A.-K."/>
            <person name="Ovreas L."/>
            <person name="Rohde M."/>
            <person name="Galperin M.Y."/>
            <person name="Jogler C."/>
        </authorList>
    </citation>
    <scope>NUCLEOTIDE SEQUENCE [LARGE SCALE GENOMIC DNA]</scope>
    <source>
        <strain evidence="4 5">Pan14r</strain>
    </source>
</reference>
<evidence type="ECO:0000256" key="1">
    <source>
        <dbReference type="ARBA" id="ARBA00022723"/>
    </source>
</evidence>
<dbReference type="EC" id="1.1.1.262" evidence="4"/>
<dbReference type="AlphaFoldDB" id="A0A5C5Y909"/>
<dbReference type="Pfam" id="PF04166">
    <property type="entry name" value="PdxA"/>
    <property type="match status" value="1"/>
</dbReference>
<gene>
    <name evidence="4" type="primary">pdxA</name>
    <name evidence="4" type="ORF">Pan14r_41470</name>
</gene>
<dbReference type="SUPFAM" id="SSF53659">
    <property type="entry name" value="Isocitrate/Isopropylmalate dehydrogenase-like"/>
    <property type="match status" value="1"/>
</dbReference>
<dbReference type="OrthoDB" id="9801783at2"/>
<dbReference type="RefSeq" id="WP_145294328.1">
    <property type="nucleotide sequence ID" value="NZ_CP036319.1"/>
</dbReference>
<dbReference type="GO" id="GO:0051287">
    <property type="term" value="F:NAD binding"/>
    <property type="evidence" value="ECO:0007669"/>
    <property type="project" value="InterPro"/>
</dbReference>
<evidence type="ECO:0000313" key="5">
    <source>
        <dbReference type="Proteomes" id="UP000317238"/>
    </source>
</evidence>
<sequence length="337" mass="35706">MSTASPASTKRIPRLAVTVGDVAGVGPELALRCTMLSEITDRCQPILVGPADVVRRIGDLLELPVPEVARDWADVEVSDRPMIWPVGDLDAGAVAAGRPDAATGAASLSSVQWAIDAAIDDRVAGIVTGPIQKEAWHQAGCPFPGHTELLADRTGVTDFRMMLTSPQISCVLVTIHEAIADVPKLIRTSSIVEAARLGHAAVSRRLGRPARVTVLGLNPHAGEGGLFSHGEEERLIQPAVDQLSREGIPVTGPLPPDTAFTPRQRDVTDVYVCMYHDQGLIPLKALAFDEAVNVTLGLPIVRTSVDHGTALDLAWTGRASHHSMQAAIEMAIDLAAN</sequence>
<keyword evidence="3" id="KW-0520">NAD</keyword>
<comment type="caution">
    <text evidence="4">The sequence shown here is derived from an EMBL/GenBank/DDBJ whole genome shotgun (WGS) entry which is preliminary data.</text>
</comment>
<protein>
    <submittedName>
        <fullName evidence="4">4-hydroxythreonine-4-phosphate dehydrogenase</fullName>
        <ecNumber evidence="4">1.1.1.262</ecNumber>
    </submittedName>
</protein>
<evidence type="ECO:0000256" key="3">
    <source>
        <dbReference type="ARBA" id="ARBA00023027"/>
    </source>
</evidence>
<evidence type="ECO:0000256" key="2">
    <source>
        <dbReference type="ARBA" id="ARBA00023002"/>
    </source>
</evidence>
<keyword evidence="5" id="KW-1185">Reference proteome</keyword>